<feature type="domain" description="Glucose-6-phosphate dehydrogenase NAD-binding" evidence="9">
    <location>
        <begin position="14"/>
        <end position="183"/>
    </location>
</feature>
<keyword evidence="5 7" id="KW-0560">Oxidoreductase</keyword>
<accession>A0ABU5DPG8</accession>
<dbReference type="RefSeq" id="WP_320425579.1">
    <property type="nucleotide sequence ID" value="NZ_JAXCLA010000008.1"/>
</dbReference>
<protein>
    <recommendedName>
        <fullName evidence="7">Glucose-6-phosphate 1-dehydrogenase</fullName>
        <shortName evidence="7">G6PD</shortName>
        <ecNumber evidence="7">1.1.1.49</ecNumber>
    </recommendedName>
</protein>
<feature type="binding site" evidence="7">
    <location>
        <position position="174"/>
    </location>
    <ligand>
        <name>substrate</name>
    </ligand>
</feature>
<keyword evidence="12" id="KW-1185">Reference proteome</keyword>
<name>A0ABU5DPG8_9BURK</name>
<dbReference type="InterPro" id="IPR001282">
    <property type="entry name" value="G6P_DH"/>
</dbReference>
<feature type="binding site" evidence="7">
    <location>
        <position position="322"/>
    </location>
    <ligand>
        <name>substrate</name>
    </ligand>
</feature>
<dbReference type="NCBIfam" id="TIGR00871">
    <property type="entry name" value="zwf"/>
    <property type="match status" value="1"/>
</dbReference>
<evidence type="ECO:0000256" key="2">
    <source>
        <dbReference type="ARBA" id="ARBA00009975"/>
    </source>
</evidence>
<dbReference type="SUPFAM" id="SSF55347">
    <property type="entry name" value="Glyceraldehyde-3-phosphate dehydrogenase-like, C-terminal domain"/>
    <property type="match status" value="1"/>
</dbReference>
<dbReference type="Gene3D" id="3.40.50.720">
    <property type="entry name" value="NAD(P)-binding Rossmann-like Domain"/>
    <property type="match status" value="1"/>
</dbReference>
<dbReference type="Pfam" id="PF00479">
    <property type="entry name" value="G6PD_N"/>
    <property type="match status" value="1"/>
</dbReference>
<feature type="binding site" evidence="7">
    <location>
        <position position="231"/>
    </location>
    <ligand>
        <name>substrate</name>
    </ligand>
</feature>
<comment type="catalytic activity">
    <reaction evidence="7">
        <text>D-glucose 6-phosphate + NADP(+) = 6-phospho-D-glucono-1,5-lactone + NADPH + H(+)</text>
        <dbReference type="Rhea" id="RHEA:15841"/>
        <dbReference type="ChEBI" id="CHEBI:15378"/>
        <dbReference type="ChEBI" id="CHEBI:57783"/>
        <dbReference type="ChEBI" id="CHEBI:57955"/>
        <dbReference type="ChEBI" id="CHEBI:58349"/>
        <dbReference type="ChEBI" id="CHEBI:61548"/>
        <dbReference type="EC" id="1.1.1.49"/>
    </reaction>
</comment>
<dbReference type="PANTHER" id="PTHR23429">
    <property type="entry name" value="GLUCOSE-6-PHOSPHATE 1-DEHYDROGENASE G6PD"/>
    <property type="match status" value="1"/>
</dbReference>
<evidence type="ECO:0000256" key="4">
    <source>
        <dbReference type="ARBA" id="ARBA00022857"/>
    </source>
</evidence>
<organism evidence="11 12">
    <name type="scientific">Roseateles agri</name>
    <dbReference type="NCBI Taxonomy" id="3098619"/>
    <lineage>
        <taxon>Bacteria</taxon>
        <taxon>Pseudomonadati</taxon>
        <taxon>Pseudomonadota</taxon>
        <taxon>Betaproteobacteria</taxon>
        <taxon>Burkholderiales</taxon>
        <taxon>Sphaerotilaceae</taxon>
        <taxon>Roseateles</taxon>
    </lineage>
</organism>
<dbReference type="InterPro" id="IPR022674">
    <property type="entry name" value="G6P_DH_NAD-bd"/>
</dbReference>
<evidence type="ECO:0000256" key="6">
    <source>
        <dbReference type="ARBA" id="ARBA00023277"/>
    </source>
</evidence>
<sequence>MTPAAPPSSSDALVVFGFTGDLAHKKILPALYAMVKKGTLAVPVIGVASRPLDIAALHARVRNSLEQQAGGIDDAAALDKLLSLLSYVSGKYEDAATFDRLKAALSGASRPAHYLAIPPDLFEKVIQGLGAAGMASDARLIVEKPFGRDRASAAELDAVAHSAFPEASIFRIDHYLGKEAIMNLLYFRFANAFLEPIWNRDHIASVQVTLAEDFGIGDRGGFYESAGALRDVVENHLFQIVALLAMEPPVHREFEAVQAAKAGVFQAMRPLAREDLVRGQYEGYRQEKDVADNSDVETFCAVRIFIDSWRWAGVPFYLRAGKQLPVSAGEVLVRLKPPPQQLFDDASSQPNHLRFRLQPAPAIALAARVKRPGKGYVGEQRELLACEDTRGEEAPYERLLGDAMSGDRALFTRQDAVDAAWAVVDPVLDDHAPCLPYAPGSWGPVAADTLVVEAGGWHDPDPSPPPAPCETRSA</sequence>
<dbReference type="PIRSF" id="PIRSF000110">
    <property type="entry name" value="G6PD"/>
    <property type="match status" value="1"/>
</dbReference>
<gene>
    <name evidence="7 11" type="primary">zwf</name>
    <name evidence="11" type="ORF">SNE35_24150</name>
</gene>
<evidence type="ECO:0000313" key="12">
    <source>
        <dbReference type="Proteomes" id="UP001285263"/>
    </source>
</evidence>
<comment type="pathway">
    <text evidence="1 7">Carbohydrate degradation; pentose phosphate pathway; D-ribulose 5-phosphate from D-glucose 6-phosphate (oxidative stage): step 1/3.</text>
</comment>
<dbReference type="Proteomes" id="UP001285263">
    <property type="component" value="Unassembled WGS sequence"/>
</dbReference>
<evidence type="ECO:0000256" key="7">
    <source>
        <dbReference type="HAMAP-Rule" id="MF_00966"/>
    </source>
</evidence>
<feature type="active site" description="Proton acceptor" evidence="7">
    <location>
        <position position="236"/>
    </location>
</feature>
<proteinExistence type="inferred from homology"/>
<dbReference type="InterPro" id="IPR019796">
    <property type="entry name" value="G6P_DH_AS"/>
</dbReference>
<dbReference type="Pfam" id="PF02781">
    <property type="entry name" value="G6PD_C"/>
    <property type="match status" value="1"/>
</dbReference>
<evidence type="ECO:0000256" key="3">
    <source>
        <dbReference type="ARBA" id="ARBA00022526"/>
    </source>
</evidence>
<dbReference type="Gene3D" id="3.30.360.10">
    <property type="entry name" value="Dihydrodipicolinate Reductase, domain 2"/>
    <property type="match status" value="1"/>
</dbReference>
<evidence type="ECO:0000259" key="10">
    <source>
        <dbReference type="Pfam" id="PF02781"/>
    </source>
</evidence>
<dbReference type="EC" id="1.1.1.49" evidence="7"/>
<dbReference type="PANTHER" id="PTHR23429:SF0">
    <property type="entry name" value="GLUCOSE-6-PHOSPHATE 1-DEHYDROGENASE"/>
    <property type="match status" value="1"/>
</dbReference>
<dbReference type="PRINTS" id="PR00079">
    <property type="entry name" value="G6PDHDRGNASE"/>
</dbReference>
<comment type="caution">
    <text evidence="11">The sequence shown here is derived from an EMBL/GenBank/DDBJ whole genome shotgun (WGS) entry which is preliminary data.</text>
</comment>
<evidence type="ECO:0000256" key="1">
    <source>
        <dbReference type="ARBA" id="ARBA00004937"/>
    </source>
</evidence>
<feature type="binding site" evidence="7">
    <location>
        <position position="178"/>
    </location>
    <ligand>
        <name>substrate</name>
    </ligand>
</feature>
<comment type="similarity">
    <text evidence="2 7">Belongs to the glucose-6-phosphate dehydrogenase family.</text>
</comment>
<feature type="domain" description="Glucose-6-phosphate dehydrogenase C-terminal" evidence="10">
    <location>
        <begin position="186"/>
        <end position="455"/>
    </location>
</feature>
<evidence type="ECO:0000313" key="11">
    <source>
        <dbReference type="EMBL" id="MDY0747616.1"/>
    </source>
</evidence>
<feature type="binding site" evidence="7">
    <location>
        <position position="144"/>
    </location>
    <ligand>
        <name>NADP(+)</name>
        <dbReference type="ChEBI" id="CHEBI:58349"/>
    </ligand>
</feature>
<dbReference type="InterPro" id="IPR022675">
    <property type="entry name" value="G6P_DH_C"/>
</dbReference>
<dbReference type="HAMAP" id="MF_00966">
    <property type="entry name" value="G6PD"/>
    <property type="match status" value="1"/>
</dbReference>
<dbReference type="EMBL" id="JAXCLA010000008">
    <property type="protein sequence ID" value="MDY0747616.1"/>
    <property type="molecule type" value="Genomic_DNA"/>
</dbReference>
<feature type="binding site" evidence="7">
    <location>
        <position position="212"/>
    </location>
    <ligand>
        <name>substrate</name>
    </ligand>
</feature>
<keyword evidence="3 7" id="KW-0313">Glucose metabolism</keyword>
<dbReference type="InterPro" id="IPR036291">
    <property type="entry name" value="NAD(P)-bd_dom_sf"/>
</dbReference>
<evidence type="ECO:0000256" key="5">
    <source>
        <dbReference type="ARBA" id="ARBA00023002"/>
    </source>
</evidence>
<evidence type="ECO:0000256" key="8">
    <source>
        <dbReference type="SAM" id="MobiDB-lite"/>
    </source>
</evidence>
<dbReference type="PROSITE" id="PS00069">
    <property type="entry name" value="G6P_DEHYDROGENASE"/>
    <property type="match status" value="1"/>
</dbReference>
<keyword evidence="4 7" id="KW-0521">NADP</keyword>
<evidence type="ECO:0000259" key="9">
    <source>
        <dbReference type="Pfam" id="PF00479"/>
    </source>
</evidence>
<feature type="binding site" evidence="7">
    <location>
        <position position="49"/>
    </location>
    <ligand>
        <name>NADP(+)</name>
        <dbReference type="ChEBI" id="CHEBI:58349"/>
    </ligand>
</feature>
<dbReference type="SUPFAM" id="SSF51735">
    <property type="entry name" value="NAD(P)-binding Rossmann-fold domains"/>
    <property type="match status" value="1"/>
</dbReference>
<feature type="region of interest" description="Disordered" evidence="8">
    <location>
        <begin position="455"/>
        <end position="474"/>
    </location>
</feature>
<comment type="function">
    <text evidence="7">Catalyzes the oxidation of glucose 6-phosphate to 6-phosphogluconolactone.</text>
</comment>
<keyword evidence="6 7" id="KW-0119">Carbohydrate metabolism</keyword>
<reference evidence="11 12" key="1">
    <citation type="submission" date="2023-11" db="EMBL/GenBank/DDBJ databases">
        <title>Paucibacter sp. nov., isolated from fresh soil in Korea.</title>
        <authorList>
            <person name="Le N.T.T."/>
        </authorList>
    </citation>
    <scope>NUCLEOTIDE SEQUENCE [LARGE SCALE GENOMIC DNA]</scope>
    <source>
        <strain evidence="11 12">R3-3</strain>
    </source>
</reference>
<comment type="caution">
    <text evidence="7">Lacks conserved residue(s) required for the propagation of feature annotation.</text>
</comment>